<feature type="signal peptide" evidence="2">
    <location>
        <begin position="1"/>
        <end position="22"/>
    </location>
</feature>
<reference evidence="3 4" key="1">
    <citation type="journal article" date="2024" name="Arch. Microbiol.">
        <title>Corallococcus caeni sp. nov., a novel myxobacterium isolated from activated sludge.</title>
        <authorList>
            <person name="Tomita S."/>
            <person name="Nakai R."/>
            <person name="Kuroda K."/>
            <person name="Kurashita H."/>
            <person name="Hatamoto M."/>
            <person name="Yamaguchi T."/>
            <person name="Narihiro T."/>
        </authorList>
    </citation>
    <scope>NUCLEOTIDE SEQUENCE [LARGE SCALE GENOMIC DNA]</scope>
    <source>
        <strain evidence="3 4">NO1</strain>
    </source>
</reference>
<sequence>MRLPGLLTLSVLALAPAVPARAQTPVTPPRSATPDESWSEPGKPAPEAPPPEPARPQAVPNEEAPTRVQPPSDTQGEAEGWESFPGASDAVTAPPPPLRYAPPPPPAEPPPTRRRVKPPRPPRPPSPPQAPNRYGLYGGRSLGSGHVGVGMELGFPFASARALYGVLEPLDLGLGVDTVYGLMTELRASARLTLMDSQNVSLALVVDGGRAFFLRPPDTEDRGARYLSGRRDWNVAPGLVASFQGDGPRAWRPYLDVRALFAFDLDPIQRDPLSGVPPAWKLDAAVLVRLGAEFPVGEKTSYAVSFGGDFRSRSTDAEFMPTLSVGVVSALF</sequence>
<evidence type="ECO:0000313" key="4">
    <source>
        <dbReference type="Proteomes" id="UP001342631"/>
    </source>
</evidence>
<proteinExistence type="predicted"/>
<feature type="region of interest" description="Disordered" evidence="1">
    <location>
        <begin position="15"/>
        <end position="138"/>
    </location>
</feature>
<gene>
    <name evidence="3" type="ORF">ASNO1_06100</name>
</gene>
<feature type="compositionally biased region" description="Pro residues" evidence="1">
    <location>
        <begin position="43"/>
        <end position="54"/>
    </location>
</feature>
<organism evidence="3 4">
    <name type="scientific">Corallococcus caeni</name>
    <dbReference type="NCBI Taxonomy" id="3082388"/>
    <lineage>
        <taxon>Bacteria</taxon>
        <taxon>Pseudomonadati</taxon>
        <taxon>Myxococcota</taxon>
        <taxon>Myxococcia</taxon>
        <taxon>Myxococcales</taxon>
        <taxon>Cystobacterineae</taxon>
        <taxon>Myxococcaceae</taxon>
        <taxon>Corallococcus</taxon>
    </lineage>
</organism>
<accession>A0ABQ6QK11</accession>
<dbReference type="RefSeq" id="WP_338274331.1">
    <property type="nucleotide sequence ID" value="NZ_BTTX01000001.1"/>
</dbReference>
<dbReference type="Proteomes" id="UP001342631">
    <property type="component" value="Unassembled WGS sequence"/>
</dbReference>
<protein>
    <submittedName>
        <fullName evidence="3">Uncharacterized protein</fullName>
    </submittedName>
</protein>
<feature type="compositionally biased region" description="Pro residues" evidence="1">
    <location>
        <begin position="121"/>
        <end position="130"/>
    </location>
</feature>
<keyword evidence="4" id="KW-1185">Reference proteome</keyword>
<evidence type="ECO:0000256" key="2">
    <source>
        <dbReference type="SAM" id="SignalP"/>
    </source>
</evidence>
<evidence type="ECO:0000313" key="3">
    <source>
        <dbReference type="EMBL" id="GMU04358.1"/>
    </source>
</evidence>
<evidence type="ECO:0000256" key="1">
    <source>
        <dbReference type="SAM" id="MobiDB-lite"/>
    </source>
</evidence>
<dbReference type="EMBL" id="BTTX01000001">
    <property type="protein sequence ID" value="GMU04358.1"/>
    <property type="molecule type" value="Genomic_DNA"/>
</dbReference>
<comment type="caution">
    <text evidence="3">The sequence shown here is derived from an EMBL/GenBank/DDBJ whole genome shotgun (WGS) entry which is preliminary data.</text>
</comment>
<name>A0ABQ6QK11_9BACT</name>
<feature type="compositionally biased region" description="Pro residues" evidence="1">
    <location>
        <begin position="93"/>
        <end position="110"/>
    </location>
</feature>
<feature type="chain" id="PRO_5046580412" evidence="2">
    <location>
        <begin position="23"/>
        <end position="332"/>
    </location>
</feature>
<keyword evidence="2" id="KW-0732">Signal</keyword>